<dbReference type="Proteomes" id="UP000469558">
    <property type="component" value="Unassembled WGS sequence"/>
</dbReference>
<evidence type="ECO:0000313" key="4">
    <source>
        <dbReference type="Proteomes" id="UP000469558"/>
    </source>
</evidence>
<dbReference type="SUPFAM" id="SSF52266">
    <property type="entry name" value="SGNH hydrolase"/>
    <property type="match status" value="1"/>
</dbReference>
<keyword evidence="1" id="KW-0378">Hydrolase</keyword>
<dbReference type="EMBL" id="QGMK01000339">
    <property type="protein sequence ID" value="TVY82306.1"/>
    <property type="molecule type" value="Genomic_DNA"/>
</dbReference>
<dbReference type="OrthoDB" id="1600564at2759"/>
<dbReference type="InterPro" id="IPR001087">
    <property type="entry name" value="GDSL"/>
</dbReference>
<organism evidence="3 4">
    <name type="scientific">Lachnellula suecica</name>
    <dbReference type="NCBI Taxonomy" id="602035"/>
    <lineage>
        <taxon>Eukaryota</taxon>
        <taxon>Fungi</taxon>
        <taxon>Dikarya</taxon>
        <taxon>Ascomycota</taxon>
        <taxon>Pezizomycotina</taxon>
        <taxon>Leotiomycetes</taxon>
        <taxon>Helotiales</taxon>
        <taxon>Lachnaceae</taxon>
        <taxon>Lachnellula</taxon>
    </lineage>
</organism>
<dbReference type="GO" id="GO:0016788">
    <property type="term" value="F:hydrolase activity, acting on ester bonds"/>
    <property type="evidence" value="ECO:0007669"/>
    <property type="project" value="InterPro"/>
</dbReference>
<name>A0A8T9CAG0_9HELO</name>
<dbReference type="PANTHER" id="PTHR45648:SF22">
    <property type="entry name" value="GDSL LIPASE_ACYLHYDROLASE FAMILY PROTEIN (AFU_ORTHOLOGUE AFUA_4G14700)"/>
    <property type="match status" value="1"/>
</dbReference>
<dbReference type="CDD" id="cd01846">
    <property type="entry name" value="fatty_acyltransferase_like"/>
    <property type="match status" value="1"/>
</dbReference>
<evidence type="ECO:0000313" key="3">
    <source>
        <dbReference type="EMBL" id="TVY82306.1"/>
    </source>
</evidence>
<evidence type="ECO:0000256" key="2">
    <source>
        <dbReference type="SAM" id="SignalP"/>
    </source>
</evidence>
<dbReference type="InterPro" id="IPR036514">
    <property type="entry name" value="SGNH_hydro_sf"/>
</dbReference>
<dbReference type="AlphaFoldDB" id="A0A8T9CAG0"/>
<sequence length="352" mass="38899">MRGSLSLLIAASAVVVKAGPWVTDFKNLVAFGDSYTDESRLSYFIAHNGTAPPPGQLTPFSNDTAGGGVTWDRWVADYTGAMLYDYAVAGAVCDNDIIYRVLSSVVGPFPDVVYEIGAFEDDISYINATTKSNTLYTDRGADNTVYSMWIGTNDLGVNAFITDSSLHSTLIPDYIDCIYNKFDAIYKAGGRYFVLMNTAPLQLSPLYGVPGAGGVSVSQYWPNKKPQSQYNLTEISYKMKEYTQLVNSVFAYRTPFEMLIAKRYPGAKMAVYDVHSLLTDVYNNPEQYLTSPVNVTAPYNMCDAAGNCTQSALSLDHYMWFDDLHPSEKTDQAIAHEFVNLVNGNSTYATYY</sequence>
<proteinExistence type="predicted"/>
<dbReference type="Pfam" id="PF00657">
    <property type="entry name" value="Lipase_GDSL"/>
    <property type="match status" value="1"/>
</dbReference>
<accession>A0A8T9CAG0</accession>
<protein>
    <submittedName>
        <fullName evidence="3">Acetylesterase</fullName>
    </submittedName>
</protein>
<evidence type="ECO:0000256" key="1">
    <source>
        <dbReference type="ARBA" id="ARBA00022801"/>
    </source>
</evidence>
<dbReference type="Gene3D" id="3.40.50.1110">
    <property type="entry name" value="SGNH hydrolase"/>
    <property type="match status" value="1"/>
</dbReference>
<gene>
    <name evidence="3" type="primary">aes1_2</name>
    <name evidence="3" type="ORF">LSUE1_G002242</name>
</gene>
<reference evidence="3 4" key="1">
    <citation type="submission" date="2018-05" db="EMBL/GenBank/DDBJ databases">
        <title>Genome sequencing and assembly of the regulated plant pathogen Lachnellula willkommii and related sister species for the development of diagnostic species identification markers.</title>
        <authorList>
            <person name="Giroux E."/>
            <person name="Bilodeau G."/>
        </authorList>
    </citation>
    <scope>NUCLEOTIDE SEQUENCE [LARGE SCALE GENOMIC DNA]</scope>
    <source>
        <strain evidence="3 4">CBS 268.59</strain>
    </source>
</reference>
<dbReference type="PANTHER" id="PTHR45648">
    <property type="entry name" value="GDSL LIPASE/ACYLHYDROLASE FAMILY PROTEIN (AFU_ORTHOLOGUE AFUA_4G14700)"/>
    <property type="match status" value="1"/>
</dbReference>
<keyword evidence="4" id="KW-1185">Reference proteome</keyword>
<feature type="signal peptide" evidence="2">
    <location>
        <begin position="1"/>
        <end position="18"/>
    </location>
</feature>
<keyword evidence="2" id="KW-0732">Signal</keyword>
<comment type="caution">
    <text evidence="3">The sequence shown here is derived from an EMBL/GenBank/DDBJ whole genome shotgun (WGS) entry which is preliminary data.</text>
</comment>
<feature type="chain" id="PRO_5035781025" evidence="2">
    <location>
        <begin position="19"/>
        <end position="352"/>
    </location>
</feature>
<dbReference type="InterPro" id="IPR051058">
    <property type="entry name" value="GDSL_Est/Lipase"/>
</dbReference>